<accession>A0ABD0SYR5</accession>
<dbReference type="Pfam" id="PF00135">
    <property type="entry name" value="COesterase"/>
    <property type="match status" value="1"/>
</dbReference>
<reference evidence="8 9" key="1">
    <citation type="submission" date="2024-06" db="EMBL/GenBank/DDBJ databases">
        <title>A chromosome-level genome assembly of beet webworm, Loxostege sticticalis.</title>
        <authorList>
            <person name="Zhang Y."/>
        </authorList>
    </citation>
    <scope>NUCLEOTIDE SEQUENCE [LARGE SCALE GENOMIC DNA]</scope>
    <source>
        <strain evidence="8">AQ028</strain>
        <tissue evidence="8">Male pupae</tissue>
    </source>
</reference>
<dbReference type="Gene3D" id="3.40.50.1820">
    <property type="entry name" value="alpha/beta hydrolase"/>
    <property type="match status" value="1"/>
</dbReference>
<keyword evidence="3 6" id="KW-0378">Hydrolase</keyword>
<dbReference type="SUPFAM" id="SSF53474">
    <property type="entry name" value="alpha/beta-Hydrolases"/>
    <property type="match status" value="1"/>
</dbReference>
<evidence type="ECO:0000313" key="9">
    <source>
        <dbReference type="Proteomes" id="UP001549921"/>
    </source>
</evidence>
<dbReference type="InterPro" id="IPR029058">
    <property type="entry name" value="AB_hydrolase_fold"/>
</dbReference>
<dbReference type="InterPro" id="IPR019826">
    <property type="entry name" value="Carboxylesterase_B_AS"/>
</dbReference>
<evidence type="ECO:0000256" key="2">
    <source>
        <dbReference type="ARBA" id="ARBA00022487"/>
    </source>
</evidence>
<evidence type="ECO:0000256" key="1">
    <source>
        <dbReference type="ARBA" id="ARBA00005964"/>
    </source>
</evidence>
<dbReference type="Proteomes" id="UP001549921">
    <property type="component" value="Unassembled WGS sequence"/>
</dbReference>
<dbReference type="AlphaFoldDB" id="A0ABD0SYR5"/>
<sequence>MDRSSKMILRFLTSFFSKLNSLRERHFQSGKMCCNIVELVVVTVNEGQLNGVSLNLSTGLGTYYSFKGIPYAEPPVGKLRFKDPIPHKPWEGVREAVVHGPICAQFNQLLHLYLPGSEDCLFLNVYTPNLNPEKPLPVIFFIHGGGFMSGSGDVLVYGPDFIVQKNVVLVTINYRLDALGFLNLGTKEVPGNAGLKDQSLALKWVHDNIQSFGGNPDEVTIMGESAGSASVIYHMMSPMSKGLFIRAIALSGVPFCEWAITYELTKRSFELGKSLGKDTNDPEEMLEFLQSLPALKVIHKFPIVIPEEKNWNYGFKMTAFQPAPENDFGQKRFLLESPIETLKRGNITRADLLIGYTSNEALILLLEVLSGEILENNNNMRELLIPREVLLYGTGSSNKEALSEKIHKQYFGDSAIDLNTVDRFIKYMTDEIFVYNLNRFIRHLPTGLKKYLYKFFCISDINRFSPLGDKFGIDGVAHSDDLGYVFDSRVPSSGRYPVDVTSRTYKLIDQTVTLYTNFAKYGNPTPDDSLGAIWPEYDDISRSYMIINDTLATGNDVDADVYDFWKQIYDEGGAELT</sequence>
<evidence type="ECO:0000256" key="5">
    <source>
        <dbReference type="ARBA" id="ARBA00023180"/>
    </source>
</evidence>
<keyword evidence="2" id="KW-0719">Serine esterase</keyword>
<protein>
    <recommendedName>
        <fullName evidence="6">Carboxylic ester hydrolase</fullName>
        <ecNumber evidence="6">3.1.1.-</ecNumber>
    </recommendedName>
</protein>
<keyword evidence="4" id="KW-1015">Disulfide bond</keyword>
<organism evidence="8 9">
    <name type="scientific">Loxostege sticticalis</name>
    <name type="common">Beet webworm moth</name>
    <dbReference type="NCBI Taxonomy" id="481309"/>
    <lineage>
        <taxon>Eukaryota</taxon>
        <taxon>Metazoa</taxon>
        <taxon>Ecdysozoa</taxon>
        <taxon>Arthropoda</taxon>
        <taxon>Hexapoda</taxon>
        <taxon>Insecta</taxon>
        <taxon>Pterygota</taxon>
        <taxon>Neoptera</taxon>
        <taxon>Endopterygota</taxon>
        <taxon>Lepidoptera</taxon>
        <taxon>Glossata</taxon>
        <taxon>Ditrysia</taxon>
        <taxon>Pyraloidea</taxon>
        <taxon>Crambidae</taxon>
        <taxon>Pyraustinae</taxon>
        <taxon>Loxostege</taxon>
    </lineage>
</organism>
<dbReference type="PROSITE" id="PS00122">
    <property type="entry name" value="CARBOXYLESTERASE_B_1"/>
    <property type="match status" value="1"/>
</dbReference>
<dbReference type="EMBL" id="JBEDNZ010000013">
    <property type="protein sequence ID" value="KAL0830840.1"/>
    <property type="molecule type" value="Genomic_DNA"/>
</dbReference>
<dbReference type="InterPro" id="IPR002018">
    <property type="entry name" value="CarbesteraseB"/>
</dbReference>
<evidence type="ECO:0000313" key="8">
    <source>
        <dbReference type="EMBL" id="KAL0830840.1"/>
    </source>
</evidence>
<proteinExistence type="inferred from homology"/>
<dbReference type="InterPro" id="IPR019819">
    <property type="entry name" value="Carboxylesterase_B_CS"/>
</dbReference>
<dbReference type="EC" id="3.1.1.-" evidence="6"/>
<evidence type="ECO:0000256" key="3">
    <source>
        <dbReference type="ARBA" id="ARBA00022801"/>
    </source>
</evidence>
<name>A0ABD0SYR5_LOXSC</name>
<feature type="domain" description="Carboxylesterase type B" evidence="7">
    <location>
        <begin position="41"/>
        <end position="565"/>
    </location>
</feature>
<dbReference type="PROSITE" id="PS00941">
    <property type="entry name" value="CARBOXYLESTERASE_B_2"/>
    <property type="match status" value="1"/>
</dbReference>
<evidence type="ECO:0000259" key="7">
    <source>
        <dbReference type="Pfam" id="PF00135"/>
    </source>
</evidence>
<comment type="caution">
    <text evidence="8">The sequence shown here is derived from an EMBL/GenBank/DDBJ whole genome shotgun (WGS) entry which is preliminary data.</text>
</comment>
<gene>
    <name evidence="8" type="ORF">ABMA28_002953</name>
</gene>
<dbReference type="GO" id="GO:0052689">
    <property type="term" value="F:carboxylic ester hydrolase activity"/>
    <property type="evidence" value="ECO:0007669"/>
    <property type="project" value="UniProtKB-KW"/>
</dbReference>
<evidence type="ECO:0000256" key="6">
    <source>
        <dbReference type="RuleBase" id="RU361235"/>
    </source>
</evidence>
<keyword evidence="5" id="KW-0325">Glycoprotein</keyword>
<evidence type="ECO:0000256" key="4">
    <source>
        <dbReference type="ARBA" id="ARBA00023157"/>
    </source>
</evidence>
<dbReference type="InterPro" id="IPR050309">
    <property type="entry name" value="Type-B_Carboxylest/Lipase"/>
</dbReference>
<comment type="similarity">
    <text evidence="1 6">Belongs to the type-B carboxylesterase/lipase family.</text>
</comment>
<dbReference type="PANTHER" id="PTHR11559">
    <property type="entry name" value="CARBOXYLESTERASE"/>
    <property type="match status" value="1"/>
</dbReference>